<dbReference type="InterPro" id="IPR036388">
    <property type="entry name" value="WH-like_DNA-bd_sf"/>
</dbReference>
<feature type="domain" description="HTH arsR-type" evidence="4">
    <location>
        <begin position="1"/>
        <end position="96"/>
    </location>
</feature>
<dbReference type="InterPro" id="IPR036390">
    <property type="entry name" value="WH_DNA-bd_sf"/>
</dbReference>
<dbReference type="PANTHER" id="PTHR43132:SF2">
    <property type="entry name" value="ARSENICAL RESISTANCE OPERON REPRESSOR ARSR-RELATED"/>
    <property type="match status" value="1"/>
</dbReference>
<dbReference type="GO" id="GO:0003700">
    <property type="term" value="F:DNA-binding transcription factor activity"/>
    <property type="evidence" value="ECO:0007669"/>
    <property type="project" value="InterPro"/>
</dbReference>
<keyword evidence="2 5" id="KW-0238">DNA-binding</keyword>
<keyword evidence="1" id="KW-0805">Transcription regulation</keyword>
<dbReference type="SMART" id="SM00418">
    <property type="entry name" value="HTH_ARSR"/>
    <property type="match status" value="1"/>
</dbReference>
<name>A0A7W3LZ29_ACTNM</name>
<dbReference type="PANTHER" id="PTHR43132">
    <property type="entry name" value="ARSENICAL RESISTANCE OPERON REPRESSOR ARSR-RELATED"/>
    <property type="match status" value="1"/>
</dbReference>
<gene>
    <name evidence="5" type="ORF">HNR61_008572</name>
</gene>
<dbReference type="InterPro" id="IPR001845">
    <property type="entry name" value="HTH_ArsR_DNA-bd_dom"/>
</dbReference>
<dbReference type="InterPro" id="IPR051011">
    <property type="entry name" value="Metal_resp_trans_reg"/>
</dbReference>
<dbReference type="SUPFAM" id="SSF46785">
    <property type="entry name" value="Winged helix' DNA-binding domain"/>
    <property type="match status" value="1"/>
</dbReference>
<organism evidence="5 6">
    <name type="scientific">Actinomadura namibiensis</name>
    <dbReference type="NCBI Taxonomy" id="182080"/>
    <lineage>
        <taxon>Bacteria</taxon>
        <taxon>Bacillati</taxon>
        <taxon>Actinomycetota</taxon>
        <taxon>Actinomycetes</taxon>
        <taxon>Streptosporangiales</taxon>
        <taxon>Thermomonosporaceae</taxon>
        <taxon>Actinomadura</taxon>
    </lineage>
</organism>
<comment type="caution">
    <text evidence="5">The sequence shown here is derived from an EMBL/GenBank/DDBJ whole genome shotgun (WGS) entry which is preliminary data.</text>
</comment>
<dbReference type="Proteomes" id="UP000572680">
    <property type="component" value="Unassembled WGS sequence"/>
</dbReference>
<dbReference type="RefSeq" id="WP_182848756.1">
    <property type="nucleotide sequence ID" value="NZ_BAAALP010000073.1"/>
</dbReference>
<evidence type="ECO:0000256" key="3">
    <source>
        <dbReference type="ARBA" id="ARBA00023163"/>
    </source>
</evidence>
<accession>A0A7W3LZ29</accession>
<sequence>MSDARVVKGERILGVVADPLRFAVLRLLARERELPAGAMADRLAVSASRLANHLAVLRDAGLVASRRSGRVAVYRLTAPDRTAAFVRALDALAGEEERDPEPTAFARARLCYDHLAGELGVLLYRRLVAARALVPGDGPEAPLTSGPALAAELERLGVTPPDLGRRHLAVGCLDSTAGTPHLGGALGAAILRSLRERGLLRPGPHERLLTEAPDAEALLTGR</sequence>
<keyword evidence="3" id="KW-0804">Transcription</keyword>
<dbReference type="InterPro" id="IPR011991">
    <property type="entry name" value="ArsR-like_HTH"/>
</dbReference>
<dbReference type="Gene3D" id="1.10.10.10">
    <property type="entry name" value="Winged helix-like DNA-binding domain superfamily/Winged helix DNA-binding domain"/>
    <property type="match status" value="1"/>
</dbReference>
<dbReference type="PROSITE" id="PS50987">
    <property type="entry name" value="HTH_ARSR_2"/>
    <property type="match status" value="1"/>
</dbReference>
<evidence type="ECO:0000313" key="5">
    <source>
        <dbReference type="EMBL" id="MBA8956882.1"/>
    </source>
</evidence>
<reference evidence="5 6" key="1">
    <citation type="submission" date="2020-08" db="EMBL/GenBank/DDBJ databases">
        <title>Genomic Encyclopedia of Type Strains, Phase IV (KMG-IV): sequencing the most valuable type-strain genomes for metagenomic binning, comparative biology and taxonomic classification.</title>
        <authorList>
            <person name="Goeker M."/>
        </authorList>
    </citation>
    <scope>NUCLEOTIDE SEQUENCE [LARGE SCALE GENOMIC DNA]</scope>
    <source>
        <strain evidence="5 6">DSM 44197</strain>
    </source>
</reference>
<evidence type="ECO:0000259" key="4">
    <source>
        <dbReference type="PROSITE" id="PS50987"/>
    </source>
</evidence>
<protein>
    <submittedName>
        <fullName evidence="5">DNA-binding transcriptional ArsR family regulator</fullName>
    </submittedName>
</protein>
<dbReference type="CDD" id="cd00090">
    <property type="entry name" value="HTH_ARSR"/>
    <property type="match status" value="1"/>
</dbReference>
<dbReference type="EMBL" id="JACJIA010000018">
    <property type="protein sequence ID" value="MBA8956882.1"/>
    <property type="molecule type" value="Genomic_DNA"/>
</dbReference>
<evidence type="ECO:0000256" key="2">
    <source>
        <dbReference type="ARBA" id="ARBA00023125"/>
    </source>
</evidence>
<dbReference type="NCBIfam" id="NF033788">
    <property type="entry name" value="HTH_metalloreg"/>
    <property type="match status" value="1"/>
</dbReference>
<dbReference type="GO" id="GO:0003677">
    <property type="term" value="F:DNA binding"/>
    <property type="evidence" value="ECO:0007669"/>
    <property type="project" value="UniProtKB-KW"/>
</dbReference>
<evidence type="ECO:0000256" key="1">
    <source>
        <dbReference type="ARBA" id="ARBA00023015"/>
    </source>
</evidence>
<dbReference type="Pfam" id="PF12840">
    <property type="entry name" value="HTH_20"/>
    <property type="match status" value="1"/>
</dbReference>
<keyword evidence="6" id="KW-1185">Reference proteome</keyword>
<dbReference type="AlphaFoldDB" id="A0A7W3LZ29"/>
<dbReference type="PRINTS" id="PR00778">
    <property type="entry name" value="HTHARSR"/>
</dbReference>
<evidence type="ECO:0000313" key="6">
    <source>
        <dbReference type="Proteomes" id="UP000572680"/>
    </source>
</evidence>
<proteinExistence type="predicted"/>